<feature type="domain" description="DUF2202" evidence="1">
    <location>
        <begin position="16"/>
        <end position="65"/>
    </location>
</feature>
<dbReference type="CDD" id="cd01048">
    <property type="entry name" value="Ferritin_like_AB2"/>
    <property type="match status" value="1"/>
</dbReference>
<name>A0A3M9XUK7_9HYPH</name>
<protein>
    <submittedName>
        <fullName evidence="2">DUF2202 domain-containing protein</fullName>
    </submittedName>
</protein>
<dbReference type="SUPFAM" id="SSF47240">
    <property type="entry name" value="Ferritin-like"/>
    <property type="match status" value="1"/>
</dbReference>
<reference evidence="2 3" key="1">
    <citation type="submission" date="2018-08" db="EMBL/GenBank/DDBJ databases">
        <title>Genome sequence of Methylocystis hirsuta CSC1, a methanotroph able to accumulate PHAs.</title>
        <authorList>
            <person name="Bordel S."/>
            <person name="Rodriguez E."/>
            <person name="Gancedo J."/>
            <person name="Munoz R."/>
        </authorList>
    </citation>
    <scope>NUCLEOTIDE SEQUENCE [LARGE SCALE GENOMIC DNA]</scope>
    <source>
        <strain evidence="2 3">CSC1</strain>
    </source>
</reference>
<comment type="caution">
    <text evidence="2">The sequence shown here is derived from an EMBL/GenBank/DDBJ whole genome shotgun (WGS) entry which is preliminary data.</text>
</comment>
<dbReference type="AlphaFoldDB" id="A0A3M9XUK7"/>
<organism evidence="2 3">
    <name type="scientific">Methylocystis hirsuta</name>
    <dbReference type="NCBI Taxonomy" id="369798"/>
    <lineage>
        <taxon>Bacteria</taxon>
        <taxon>Pseudomonadati</taxon>
        <taxon>Pseudomonadota</taxon>
        <taxon>Alphaproteobacteria</taxon>
        <taxon>Hyphomicrobiales</taxon>
        <taxon>Methylocystaceae</taxon>
        <taxon>Methylocystis</taxon>
    </lineage>
</organism>
<evidence type="ECO:0000259" key="1">
    <source>
        <dbReference type="Pfam" id="PF09968"/>
    </source>
</evidence>
<evidence type="ECO:0000313" key="3">
    <source>
        <dbReference type="Proteomes" id="UP000268623"/>
    </source>
</evidence>
<proteinExistence type="predicted"/>
<dbReference type="InterPro" id="IPR019243">
    <property type="entry name" value="DUF2202"/>
</dbReference>
<dbReference type="InterPro" id="IPR012347">
    <property type="entry name" value="Ferritin-like"/>
</dbReference>
<dbReference type="EMBL" id="QWDD01000001">
    <property type="protein sequence ID" value="RNJ50550.1"/>
    <property type="molecule type" value="Genomic_DNA"/>
</dbReference>
<dbReference type="Pfam" id="PF09968">
    <property type="entry name" value="DUF2202"/>
    <property type="match status" value="1"/>
</dbReference>
<dbReference type="Proteomes" id="UP000268623">
    <property type="component" value="Unassembled WGS sequence"/>
</dbReference>
<gene>
    <name evidence="2" type="ORF">D1O30_14135</name>
</gene>
<dbReference type="Gene3D" id="1.20.1260.10">
    <property type="match status" value="1"/>
</dbReference>
<evidence type="ECO:0000313" key="2">
    <source>
        <dbReference type="EMBL" id="RNJ50550.1"/>
    </source>
</evidence>
<accession>A0A3M9XUK7</accession>
<keyword evidence="3" id="KW-1185">Reference proteome</keyword>
<dbReference type="RefSeq" id="WP_123176470.1">
    <property type="nucleotide sequence ID" value="NZ_QWDD01000001.1"/>
</dbReference>
<dbReference type="OrthoDB" id="573482at2"/>
<dbReference type="InterPro" id="IPR009078">
    <property type="entry name" value="Ferritin-like_SF"/>
</dbReference>
<sequence length="137" mass="15431">MSVDEKTIGALREALDDEYKARATYQSVIDRFGPVRPFVNIIEAEERHANALLRLLERFGIEPPKDRWAGQVPAPSSLAEACKAGVEAEIENAAMYERLLAQVSDVRARDVLTRLQQASQQRHLPAFRRCAERRSGV</sequence>